<gene>
    <name evidence="1" type="ORF">ERS075579_02057</name>
</gene>
<dbReference type="EMBL" id="CSWP01000003">
    <property type="protein sequence ID" value="CPV48943.1"/>
    <property type="molecule type" value="Genomic_DNA"/>
</dbReference>
<sequence>MTTALNPLETVANARAALHEVVSRLTAADNDKQTPNAKFTVAQLTDHLQNSIKLLGSAAGVDIALTTEGSVADRLLPQSQAVVDAWQRRGIDGTVTLPIGEYPAEVAVRILGSEFLVHAWDYAVATGQEFEPMDALTDGVLESVRMIIQPERRDGDFFADEVPVPDDSPNLVKLIAFTGRNPRWSPAS</sequence>
<dbReference type="NCBIfam" id="TIGR03086">
    <property type="entry name" value="TIGR03086 family metal-binding protein"/>
    <property type="match status" value="1"/>
</dbReference>
<dbReference type="Proteomes" id="UP000045782">
    <property type="component" value="Unassembled WGS sequence"/>
</dbReference>
<dbReference type="InterPro" id="IPR017517">
    <property type="entry name" value="Maleyloyr_isom"/>
</dbReference>
<dbReference type="RefSeq" id="WP_016890350.1">
    <property type="nucleotide sequence ID" value="NZ_CM125927.1"/>
</dbReference>
<dbReference type="SUPFAM" id="SSF109854">
    <property type="entry name" value="DinB/YfiT-like putative metalloenzymes"/>
    <property type="match status" value="1"/>
</dbReference>
<protein>
    <submittedName>
        <fullName evidence="1">TIGR03086 family protein</fullName>
    </submittedName>
</protein>
<dbReference type="AlphaFoldDB" id="A0A0U0ZMA1"/>
<organism evidence="1 2">
    <name type="scientific">Mycobacteroides abscessus</name>
    <dbReference type="NCBI Taxonomy" id="36809"/>
    <lineage>
        <taxon>Bacteria</taxon>
        <taxon>Bacillati</taxon>
        <taxon>Actinomycetota</taxon>
        <taxon>Actinomycetes</taxon>
        <taxon>Mycobacteriales</taxon>
        <taxon>Mycobacteriaceae</taxon>
        <taxon>Mycobacteroides</taxon>
    </lineage>
</organism>
<evidence type="ECO:0000313" key="2">
    <source>
        <dbReference type="Proteomes" id="UP000045782"/>
    </source>
</evidence>
<dbReference type="NCBIfam" id="TIGR03083">
    <property type="entry name" value="maleylpyruvate isomerase family mycothiol-dependent enzyme"/>
    <property type="match status" value="1"/>
</dbReference>
<accession>A0A0U0ZMA1</accession>
<dbReference type="InterPro" id="IPR034660">
    <property type="entry name" value="DinB/YfiT-like"/>
</dbReference>
<reference evidence="1 2" key="1">
    <citation type="submission" date="2015-03" db="EMBL/GenBank/DDBJ databases">
        <authorList>
            <person name="Murphy D."/>
        </authorList>
    </citation>
    <scope>NUCLEOTIDE SEQUENCE [LARGE SCALE GENOMIC DNA]</scope>
    <source>
        <strain evidence="1 2">PAP088</strain>
    </source>
</reference>
<name>A0A0U0ZMA1_9MYCO</name>
<evidence type="ECO:0000313" key="1">
    <source>
        <dbReference type="EMBL" id="CPV48943.1"/>
    </source>
</evidence>
<dbReference type="InterPro" id="IPR017520">
    <property type="entry name" value="CHP03086"/>
</dbReference>
<proteinExistence type="predicted"/>